<dbReference type="PROSITE" id="PS50943">
    <property type="entry name" value="HTH_CROC1"/>
    <property type="match status" value="1"/>
</dbReference>
<dbReference type="OrthoDB" id="9809730at2"/>
<dbReference type="InterPro" id="IPR001387">
    <property type="entry name" value="Cro/C1-type_HTH"/>
</dbReference>
<evidence type="ECO:0000313" key="3">
    <source>
        <dbReference type="EMBL" id="QOZ63257.1"/>
    </source>
</evidence>
<keyword evidence="4" id="KW-1185">Reference proteome</keyword>
<dbReference type="EMBL" id="CP030057">
    <property type="protein sequence ID" value="QOZ63257.1"/>
    <property type="molecule type" value="Genomic_DNA"/>
</dbReference>
<dbReference type="RefSeq" id="WP_128968836.1">
    <property type="nucleotide sequence ID" value="NZ_BMHC01000016.1"/>
</dbReference>
<evidence type="ECO:0000313" key="5">
    <source>
        <dbReference type="Proteomes" id="UP000625079"/>
    </source>
</evidence>
<evidence type="ECO:0000259" key="1">
    <source>
        <dbReference type="PROSITE" id="PS50943"/>
    </source>
</evidence>
<gene>
    <name evidence="2" type="ORF">GCM10010987_56530</name>
    <name evidence="3" type="ORF">XH86_34400</name>
</gene>
<reference evidence="2" key="1">
    <citation type="journal article" date="2014" name="Int. J. Syst. Evol. Microbiol.">
        <title>Complete genome sequence of Corynebacterium casei LMG S-19264T (=DSM 44701T), isolated from a smear-ripened cheese.</title>
        <authorList>
            <consortium name="US DOE Joint Genome Institute (JGI-PGF)"/>
            <person name="Walter F."/>
            <person name="Albersmeier A."/>
            <person name="Kalinowski J."/>
            <person name="Ruckert C."/>
        </authorList>
    </citation>
    <scope>NUCLEOTIDE SEQUENCE</scope>
    <source>
        <strain evidence="2">CGMCC 1.15034</strain>
    </source>
</reference>
<reference evidence="2" key="3">
    <citation type="submission" date="2022-12" db="EMBL/GenBank/DDBJ databases">
        <authorList>
            <person name="Sun Q."/>
            <person name="Zhou Y."/>
        </authorList>
    </citation>
    <scope>NUCLEOTIDE SEQUENCE</scope>
    <source>
        <strain evidence="2">CGMCC 1.15034</strain>
    </source>
</reference>
<dbReference type="CDD" id="cd00093">
    <property type="entry name" value="HTH_XRE"/>
    <property type="match status" value="1"/>
</dbReference>
<dbReference type="AlphaFoldDB" id="A0A410VEV3"/>
<sequence length="120" mass="13357">MSLSKLLKKIRTIHGASLRAVEDATGISNAYLSQLERGDAENPTPRKLKALADFYNYPYTELMRAAGYTEESEPPQTASSTRGNARVSSIQAALMSANLTPEEEEAVVKYIEFLRFQNKK</sequence>
<dbReference type="Pfam" id="PF01381">
    <property type="entry name" value="HTH_3"/>
    <property type="match status" value="1"/>
</dbReference>
<feature type="domain" description="HTH cro/C1-type" evidence="1">
    <location>
        <begin position="7"/>
        <end position="62"/>
    </location>
</feature>
<evidence type="ECO:0000313" key="4">
    <source>
        <dbReference type="Proteomes" id="UP000593880"/>
    </source>
</evidence>
<proteinExistence type="predicted"/>
<reference evidence="3 4" key="2">
    <citation type="submission" date="2018-06" db="EMBL/GenBank/DDBJ databases">
        <title>Comparative genomics of rhizobia nodulating Arachis hypogaea in China.</title>
        <authorList>
            <person name="Li Y."/>
        </authorList>
    </citation>
    <scope>NUCLEOTIDE SEQUENCE [LARGE SCALE GENOMIC DNA]</scope>
    <source>
        <strain evidence="3 4">CCBAU 51658</strain>
    </source>
</reference>
<dbReference type="InterPro" id="IPR010982">
    <property type="entry name" value="Lambda_DNA-bd_dom_sf"/>
</dbReference>
<dbReference type="Gene3D" id="1.10.260.40">
    <property type="entry name" value="lambda repressor-like DNA-binding domains"/>
    <property type="match status" value="1"/>
</dbReference>
<dbReference type="SMART" id="SM00530">
    <property type="entry name" value="HTH_XRE"/>
    <property type="match status" value="1"/>
</dbReference>
<dbReference type="Proteomes" id="UP000593880">
    <property type="component" value="Chromosome"/>
</dbReference>
<dbReference type="GO" id="GO:0003677">
    <property type="term" value="F:DNA binding"/>
    <property type="evidence" value="ECO:0007669"/>
    <property type="project" value="InterPro"/>
</dbReference>
<accession>A0A410VEV3</accession>
<name>A0A410VEV3_9BRAD</name>
<dbReference type="EMBL" id="BMHC01000016">
    <property type="protein sequence ID" value="GGI29852.1"/>
    <property type="molecule type" value="Genomic_DNA"/>
</dbReference>
<evidence type="ECO:0000313" key="2">
    <source>
        <dbReference type="EMBL" id="GGI29852.1"/>
    </source>
</evidence>
<organism evidence="2 5">
    <name type="scientific">Bradyrhizobium guangdongense</name>
    <dbReference type="NCBI Taxonomy" id="1325090"/>
    <lineage>
        <taxon>Bacteria</taxon>
        <taxon>Pseudomonadati</taxon>
        <taxon>Pseudomonadota</taxon>
        <taxon>Alphaproteobacteria</taxon>
        <taxon>Hyphomicrobiales</taxon>
        <taxon>Nitrobacteraceae</taxon>
        <taxon>Bradyrhizobium</taxon>
    </lineage>
</organism>
<dbReference type="Proteomes" id="UP000625079">
    <property type="component" value="Unassembled WGS sequence"/>
</dbReference>
<protein>
    <submittedName>
        <fullName evidence="3">XRE family transcriptional regulator</fullName>
    </submittedName>
</protein>
<dbReference type="SUPFAM" id="SSF47413">
    <property type="entry name" value="lambda repressor-like DNA-binding domains"/>
    <property type="match status" value="1"/>
</dbReference>